<name>A0A0G2XZV4_MIMIV</name>
<sequence length="545" mass="64847">MAKTTNGKFWNDECEKVSDLLWKPNLIVNHKPQERINFKCDNKYITFNYYSNNVPINDQLKFKDIPQSNNTDKKNKLMDKLLKIEDSRYKKDIESNKTRKIKLTKEQLTAKHNTQLLKIQNKISQLDGFIRSRRIQLLPNDFQKNIFNIWFNETTVIYNRLLTEFTQYYIKFKEIASDNKELVKLLRTNEEFPLSLQKLRNLKIHDIINIYLEDQLIHKLETPFCVIANTIKEFVANVKGNLTKLAENKIDKFTFKHKNFNGKIRTISIDSKYASENSFYPDKLGKLLQTYEDLKGFSWKNVKHDFKIVYDKYNNKYYAHIPKYVYRNLNILNKKPITVMDPGERTFQTLYGLDHVISIGDNLRETISKRLLRIDNLKSKLDTPGSKKHNLKLNRKTRVRKCRYKKAIDRHHKKIEHLQRELHYKTAIYLCENYQRIMVTDFSSKKVSSKDGDLDAMSKRILGKISHYRFRQRLQQKCEEFNCQYLEVNEAWTSKTCCNCGYIHAKLGTSKIYDCPKCKQKRDRDVNGAINILLKNRKLVLMEDQ</sequence>
<dbReference type="Proteomes" id="UP000241474">
    <property type="component" value="Segment"/>
</dbReference>
<evidence type="ECO:0000313" key="7">
    <source>
        <dbReference type="Proteomes" id="UP000201519"/>
    </source>
</evidence>
<dbReference type="InterPro" id="IPR010095">
    <property type="entry name" value="Cas12f1-like_TNB"/>
</dbReference>
<dbReference type="GO" id="GO:0003677">
    <property type="term" value="F:DNA binding"/>
    <property type="evidence" value="ECO:0007669"/>
    <property type="project" value="UniProtKB-KW"/>
</dbReference>
<feature type="domain" description="Cas12f1-like TNB" evidence="3">
    <location>
        <begin position="467"/>
        <end position="532"/>
    </location>
</feature>
<evidence type="ECO:0000259" key="3">
    <source>
        <dbReference type="Pfam" id="PF07282"/>
    </source>
</evidence>
<accession>E3VYE3</accession>
<keyword evidence="2" id="KW-0233">DNA recombination</keyword>
<dbReference type="Pfam" id="PF07282">
    <property type="entry name" value="Cas12f1-like_TNB"/>
    <property type="match status" value="1"/>
</dbReference>
<evidence type="ECO:0000313" key="8">
    <source>
        <dbReference type="Proteomes" id="UP000241474"/>
    </source>
</evidence>
<dbReference type="GeneID" id="9924702"/>
<organismHost>
    <name type="scientific">Acanthamoeba polyphaga</name>
    <name type="common">Amoeba</name>
    <dbReference type="NCBI Taxonomy" id="5757"/>
</organismHost>
<keyword evidence="7" id="KW-1185">Reference proteome</keyword>
<proteinExistence type="predicted"/>
<evidence type="ECO:0000313" key="6">
    <source>
        <dbReference type="EMBL" id="AKI80758.1"/>
    </source>
</evidence>
<evidence type="ECO:0000313" key="5">
    <source>
        <dbReference type="EMBL" id="AKI78865.1"/>
    </source>
</evidence>
<dbReference type="EMBL" id="KM982403">
    <property type="protein sequence ID" value="AKI80758.1"/>
    <property type="molecule type" value="Genomic_DNA"/>
</dbReference>
<dbReference type="EMBL" id="KM982401">
    <property type="protein sequence ID" value="AKI78865.1"/>
    <property type="molecule type" value="Genomic_DNA"/>
</dbReference>
<gene>
    <name evidence="4" type="primary">R104</name>
</gene>
<protein>
    <submittedName>
        <fullName evidence="4">Putative transposase</fullName>
    </submittedName>
</protein>
<accession>A0A0G2XZV4</accession>
<dbReference type="OrthoDB" id="3397at10239"/>
<keyword evidence="1" id="KW-0238">DNA-binding</keyword>
<dbReference type="PANTHER" id="PTHR36172">
    <property type="match status" value="1"/>
</dbReference>
<dbReference type="KEGG" id="vg:9924702"/>
<dbReference type="GO" id="GO:0006310">
    <property type="term" value="P:DNA recombination"/>
    <property type="evidence" value="ECO:0007669"/>
    <property type="project" value="UniProtKB-KW"/>
</dbReference>
<evidence type="ECO:0000313" key="9">
    <source>
        <dbReference type="Proteomes" id="UP000274448"/>
    </source>
</evidence>
<reference evidence="8 9" key="2">
    <citation type="submission" date="2014-10" db="EMBL/GenBank/DDBJ databases">
        <title>Pan-genome analysis of Brazilian lineage A amoebal mimiviruses.</title>
        <authorList>
            <person name="Assis F.L."/>
            <person name="Abrahao J.S."/>
            <person name="Kroon E.G."/>
            <person name="Dornas F.P."/>
            <person name="Andrade K.R."/>
            <person name="Borato P.V.M."/>
            <person name="Pilotto M.R."/>
            <person name="Benamar S."/>
            <person name="LaScola B."/>
            <person name="Colson P."/>
        </authorList>
    </citation>
    <scope>NUCLEOTIDE SEQUENCE [LARGE SCALE GENOMIC DNA]</scope>
    <source>
        <strain evidence="6 9">Amazonia</strain>
        <strain evidence="5 8">Oyster</strain>
    </source>
</reference>
<organism evidence="4 7">
    <name type="scientific">Acanthamoeba polyphaga mimivirus</name>
    <name type="common">APMV</name>
    <dbReference type="NCBI Taxonomy" id="212035"/>
    <lineage>
        <taxon>Viruses</taxon>
        <taxon>Varidnaviria</taxon>
        <taxon>Bamfordvirae</taxon>
        <taxon>Nucleocytoviricota</taxon>
        <taxon>Megaviricetes</taxon>
        <taxon>Imitervirales</taxon>
        <taxon>Mimiviridae</taxon>
        <taxon>Megamimivirinae</taxon>
        <taxon>Mimivirus</taxon>
        <taxon>Mimivirus bradfordmassiliense</taxon>
    </lineage>
</organism>
<dbReference type="RefSeq" id="YP_003986594.1">
    <property type="nucleotide sequence ID" value="NC_014649.1"/>
</dbReference>
<dbReference type="SMR" id="A0A0G2XZV4"/>
<dbReference type="EMBL" id="HQ336222">
    <property type="protein sequence ID" value="ADO18467.1"/>
    <property type="molecule type" value="Genomic_DNA"/>
</dbReference>
<reference evidence="4 7" key="1">
    <citation type="journal article" date="2011" name="Virol. J.">
        <title>Breaking the 1000-gene barrier for Mimivirus using ultra-deep genome and transcriptome sequencing.</title>
        <authorList>
            <person name="Legendre M."/>
            <person name="Santini S."/>
            <person name="Rico A."/>
            <person name="Abergel C."/>
            <person name="Claverie J.M."/>
        </authorList>
    </citation>
    <scope>NUCLEOTIDE SEQUENCE [LARGE SCALE GENOMIC DNA]</scope>
</reference>
<evidence type="ECO:0000313" key="4">
    <source>
        <dbReference type="EMBL" id="ADO18467.1"/>
    </source>
</evidence>
<evidence type="ECO:0000256" key="1">
    <source>
        <dbReference type="ARBA" id="ARBA00023125"/>
    </source>
</evidence>
<dbReference type="Proteomes" id="UP000201519">
    <property type="component" value="Segment"/>
</dbReference>
<dbReference type="Proteomes" id="UP000274448">
    <property type="component" value="Segment"/>
</dbReference>
<dbReference type="PANTHER" id="PTHR36172:SF1">
    <property type="entry name" value="RESOLVASE-RELATED"/>
    <property type="match status" value="1"/>
</dbReference>
<dbReference type="InterPro" id="IPR051491">
    <property type="entry name" value="Recombinase/Transposase-rel"/>
</dbReference>
<evidence type="ECO:0000256" key="2">
    <source>
        <dbReference type="ARBA" id="ARBA00023172"/>
    </source>
</evidence>